<dbReference type="AlphaFoldDB" id="A0A3D9L4N7"/>
<protein>
    <submittedName>
        <fullName evidence="2">Uncharacterized protein</fullName>
    </submittedName>
</protein>
<comment type="caution">
    <text evidence="2">The sequence shown here is derived from an EMBL/GenBank/DDBJ whole genome shotgun (WGS) entry which is preliminary data.</text>
</comment>
<dbReference type="EMBL" id="QREG01000005">
    <property type="protein sequence ID" value="REE00479.1"/>
    <property type="molecule type" value="Genomic_DNA"/>
</dbReference>
<proteinExistence type="predicted"/>
<keyword evidence="1" id="KW-0732">Signal</keyword>
<sequence>MRKLLALAVTLSAALTFTACEEDGGTVIEEKEVLEGGIGVAVNSDITSNTTWSSDSIYILQSRIVVESGATLTIEPGTIVKGEAGSGANATALIVARGGKLMAKGTATKPIIFTSVADKITLGQVASPNLSNDLVGLWGGVIILGNASGSFKGNVESFQIEGIPADDTRGLYGGTVEDDYSGEITYISIRHGGSNIGEGNEINGLTLGGVGSKTLISHVEVVANQDDGIECFGGSVDVSNAIVWNVGDDAYDMDQDYKGTIDNFIFIGGDQTDHAMELDGPEGDATDAMFTLKNGSLKGWNDDGEGGGEYIDFRSNVRAKIADSYFFNFSADSDVELDNEGVATNYVDGKIIMTGLQFDVSHLSEGNLSVADIFVDKSDAKDAFSRAQLDATNQVVTTATVGADKSAFSGWTWADASGELSDF</sequence>
<name>A0A3D9L4N7_MARFU</name>
<evidence type="ECO:0000256" key="1">
    <source>
        <dbReference type="SAM" id="SignalP"/>
    </source>
</evidence>
<keyword evidence="3" id="KW-1185">Reference proteome</keyword>
<evidence type="ECO:0000313" key="3">
    <source>
        <dbReference type="Proteomes" id="UP000256779"/>
    </source>
</evidence>
<dbReference type="PANTHER" id="PTHR41339:SF1">
    <property type="entry name" value="SECRETED PROTEIN"/>
    <property type="match status" value="1"/>
</dbReference>
<feature type="signal peptide" evidence="1">
    <location>
        <begin position="1"/>
        <end position="21"/>
    </location>
</feature>
<accession>A0A3D9L4N7</accession>
<dbReference type="PROSITE" id="PS51257">
    <property type="entry name" value="PROKAR_LIPOPROTEIN"/>
    <property type="match status" value="1"/>
</dbReference>
<organism evidence="2 3">
    <name type="scientific">Marinoscillum furvescens DSM 4134</name>
    <dbReference type="NCBI Taxonomy" id="1122208"/>
    <lineage>
        <taxon>Bacteria</taxon>
        <taxon>Pseudomonadati</taxon>
        <taxon>Bacteroidota</taxon>
        <taxon>Cytophagia</taxon>
        <taxon>Cytophagales</taxon>
        <taxon>Reichenbachiellaceae</taxon>
        <taxon>Marinoscillum</taxon>
    </lineage>
</organism>
<dbReference type="PANTHER" id="PTHR41339">
    <property type="entry name" value="LIPL48"/>
    <property type="match status" value="1"/>
</dbReference>
<gene>
    <name evidence="2" type="ORF">C7460_105102</name>
</gene>
<dbReference type="Proteomes" id="UP000256779">
    <property type="component" value="Unassembled WGS sequence"/>
</dbReference>
<evidence type="ECO:0000313" key="2">
    <source>
        <dbReference type="EMBL" id="REE00479.1"/>
    </source>
</evidence>
<feature type="chain" id="PRO_5017666816" evidence="1">
    <location>
        <begin position="22"/>
        <end position="423"/>
    </location>
</feature>
<dbReference type="RefSeq" id="WP_115867479.1">
    <property type="nucleotide sequence ID" value="NZ_QREG01000005.1"/>
</dbReference>
<reference evidence="2 3" key="1">
    <citation type="submission" date="2018-07" db="EMBL/GenBank/DDBJ databases">
        <title>Genomic Encyclopedia of Type Strains, Phase IV (KMG-IV): sequencing the most valuable type-strain genomes for metagenomic binning, comparative biology and taxonomic classification.</title>
        <authorList>
            <person name="Goeker M."/>
        </authorList>
    </citation>
    <scope>NUCLEOTIDE SEQUENCE [LARGE SCALE GENOMIC DNA]</scope>
    <source>
        <strain evidence="2 3">DSM 4134</strain>
    </source>
</reference>
<dbReference type="OrthoDB" id="1521716at2"/>